<organism evidence="1 2">
    <name type="scientific">Heterostelium pallidum (strain ATCC 26659 / Pp 5 / PN500)</name>
    <name type="common">Cellular slime mold</name>
    <name type="synonym">Polysphondylium pallidum</name>
    <dbReference type="NCBI Taxonomy" id="670386"/>
    <lineage>
        <taxon>Eukaryota</taxon>
        <taxon>Amoebozoa</taxon>
        <taxon>Evosea</taxon>
        <taxon>Eumycetozoa</taxon>
        <taxon>Dictyostelia</taxon>
        <taxon>Acytosteliales</taxon>
        <taxon>Acytosteliaceae</taxon>
        <taxon>Heterostelium</taxon>
    </lineage>
</organism>
<dbReference type="InParanoid" id="D3AXC1"/>
<reference evidence="1 2" key="1">
    <citation type="journal article" date="2011" name="Genome Res.">
        <title>Phylogeny-wide analysis of social amoeba genomes highlights ancient origins for complex intercellular communication.</title>
        <authorList>
            <person name="Heidel A.J."/>
            <person name="Lawal H.M."/>
            <person name="Felder M."/>
            <person name="Schilde C."/>
            <person name="Helps N.R."/>
            <person name="Tunggal B."/>
            <person name="Rivero F."/>
            <person name="John U."/>
            <person name="Schleicher M."/>
            <person name="Eichinger L."/>
            <person name="Platzer M."/>
            <person name="Noegel A.A."/>
            <person name="Schaap P."/>
            <person name="Gloeckner G."/>
        </authorList>
    </citation>
    <scope>NUCLEOTIDE SEQUENCE [LARGE SCALE GENOMIC DNA]</scope>
    <source>
        <strain evidence="2">ATCC 26659 / Pp 5 / PN500</strain>
    </source>
</reference>
<dbReference type="RefSeq" id="XP_020438295.1">
    <property type="nucleotide sequence ID" value="XM_020571772.1"/>
</dbReference>
<dbReference type="AlphaFoldDB" id="D3AXC1"/>
<dbReference type="Proteomes" id="UP000001396">
    <property type="component" value="Unassembled WGS sequence"/>
</dbReference>
<name>D3AXC1_HETP5</name>
<dbReference type="EMBL" id="ADBJ01000003">
    <property type="protein sequence ID" value="EFA86190.1"/>
    <property type="molecule type" value="Genomic_DNA"/>
</dbReference>
<keyword evidence="2" id="KW-1185">Reference proteome</keyword>
<gene>
    <name evidence="1" type="ORF">PPL_00752</name>
</gene>
<proteinExistence type="predicted"/>
<accession>D3AXC1</accession>
<evidence type="ECO:0000313" key="2">
    <source>
        <dbReference type="Proteomes" id="UP000001396"/>
    </source>
</evidence>
<comment type="caution">
    <text evidence="1">The sequence shown here is derived from an EMBL/GenBank/DDBJ whole genome shotgun (WGS) entry which is preliminary data.</text>
</comment>
<sequence>MRMCVDHIAKIHFRLFFRSANIMKNRLLKTGQALRIKDSHVTSAIGSQLTVLYNREFQISQTFNSNEIFIGQC</sequence>
<evidence type="ECO:0000313" key="1">
    <source>
        <dbReference type="EMBL" id="EFA86190.1"/>
    </source>
</evidence>
<protein>
    <submittedName>
        <fullName evidence="1">Uncharacterized protein</fullName>
    </submittedName>
</protein>
<dbReference type="GeneID" id="31356283"/>